<keyword evidence="3" id="KW-1185">Reference proteome</keyword>
<dbReference type="RefSeq" id="WP_002682193.1">
    <property type="nucleotide sequence ID" value="NZ_CP022385.1"/>
</dbReference>
<proteinExistence type="predicted"/>
<organism evidence="2 4">
    <name type="scientific">Capnocytophaga sputigena</name>
    <dbReference type="NCBI Taxonomy" id="1019"/>
    <lineage>
        <taxon>Bacteria</taxon>
        <taxon>Pseudomonadati</taxon>
        <taxon>Bacteroidota</taxon>
        <taxon>Flavobacteriia</taxon>
        <taxon>Flavobacteriales</taxon>
        <taxon>Flavobacteriaceae</taxon>
        <taxon>Capnocytophaga</taxon>
    </lineage>
</organism>
<dbReference type="Proteomes" id="UP000249902">
    <property type="component" value="Unassembled WGS sequence"/>
</dbReference>
<dbReference type="EMBL" id="UAVP01000011">
    <property type="protein sequence ID" value="SQA76516.1"/>
    <property type="molecule type" value="Genomic_DNA"/>
</dbReference>
<reference evidence="1" key="1">
    <citation type="journal article" date="2017" name="Genome Announc.">
        <title>Twelve Complete Reference Genomes of Clinical Isolates in the Capnocytophaga Genus.</title>
        <authorList>
            <person name="Villarma A."/>
            <person name="Gulvik C.A."/>
            <person name="Rowe L.A."/>
            <person name="Sheth M."/>
            <person name="Juieng P."/>
            <person name="Nicholson A.C."/>
            <person name="Loparev V.N."/>
            <person name="McQuiston J.R."/>
        </authorList>
    </citation>
    <scope>NUCLEOTIDE SEQUENCE</scope>
    <source>
        <strain evidence="1">KC1668</strain>
    </source>
</reference>
<reference evidence="2 4" key="3">
    <citation type="submission" date="2018-06" db="EMBL/GenBank/DDBJ databases">
        <authorList>
            <consortium name="Pathogen Informatics"/>
            <person name="Doyle S."/>
        </authorList>
    </citation>
    <scope>NUCLEOTIDE SEQUENCE [LARGE SCALE GENOMIC DNA]</scope>
    <source>
        <strain evidence="2 4">NCTC11653</strain>
    </source>
</reference>
<evidence type="ECO:0000313" key="3">
    <source>
        <dbReference type="Proteomes" id="UP000217301"/>
    </source>
</evidence>
<evidence type="ECO:0000313" key="2">
    <source>
        <dbReference type="EMBL" id="SQA76516.1"/>
    </source>
</evidence>
<accession>A0AAX2IDK7</accession>
<dbReference type="KEGG" id="cspu:CGC55_00935"/>
<sequence>MQQIKYILFFLIISLKIEAQPSFKYSLINLEIEVLDNKNDVILFYKKADKLYSNLGYSVEFTKNRKINRYKKSSDESNIKIEKTPEKDIFIKQDKICILLGRTNYDNTIFDRILITNNKEEKMIINFIFYPFKREKYNISITIPFKKGIYEIKNPDNPQIIEKIDDN</sequence>
<dbReference type="EMBL" id="CP022385">
    <property type="protein sequence ID" value="ATA83150.1"/>
    <property type="molecule type" value="Genomic_DNA"/>
</dbReference>
<dbReference type="Proteomes" id="UP000217301">
    <property type="component" value="Chromosome"/>
</dbReference>
<evidence type="ECO:0000313" key="1">
    <source>
        <dbReference type="EMBL" id="ATA83150.1"/>
    </source>
</evidence>
<name>A0AAX2IDK7_CAPSP</name>
<gene>
    <name evidence="1" type="ORF">CGC55_00935</name>
    <name evidence="2" type="ORF">NCTC11653_02441</name>
</gene>
<dbReference type="AlphaFoldDB" id="A0AAX2IDK7"/>
<evidence type="ECO:0000313" key="4">
    <source>
        <dbReference type="Proteomes" id="UP000249902"/>
    </source>
</evidence>
<reference evidence="3" key="2">
    <citation type="submission" date="2017-06" db="EMBL/GenBank/DDBJ databases">
        <title>Capnocytophaga spp. assemblies.</title>
        <authorList>
            <person name="Gulvik C.A."/>
        </authorList>
    </citation>
    <scope>NUCLEOTIDE SEQUENCE [LARGE SCALE GENOMIC DNA]</scope>
    <source>
        <strain evidence="3">KC1668</strain>
    </source>
</reference>
<protein>
    <submittedName>
        <fullName evidence="2">Uncharacterized protein</fullName>
    </submittedName>
</protein>